<accession>A0A238FA13</accession>
<dbReference type="STRING" id="269621.A0A238FA13"/>
<name>A0A238FA13_9BASI</name>
<dbReference type="EMBL" id="FMSP01000006">
    <property type="protein sequence ID" value="SCV70680.1"/>
    <property type="molecule type" value="Genomic_DNA"/>
</dbReference>
<evidence type="ECO:0000313" key="1">
    <source>
        <dbReference type="EMBL" id="SCV70680.1"/>
    </source>
</evidence>
<dbReference type="AlphaFoldDB" id="A0A238FA13"/>
<dbReference type="OrthoDB" id="3468019at2759"/>
<organism evidence="1 2">
    <name type="scientific">Microbotryum intermedium</name>
    <dbReference type="NCBI Taxonomy" id="269621"/>
    <lineage>
        <taxon>Eukaryota</taxon>
        <taxon>Fungi</taxon>
        <taxon>Dikarya</taxon>
        <taxon>Basidiomycota</taxon>
        <taxon>Pucciniomycotina</taxon>
        <taxon>Microbotryomycetes</taxon>
        <taxon>Microbotryales</taxon>
        <taxon>Microbotryaceae</taxon>
        <taxon>Microbotryum</taxon>
    </lineage>
</organism>
<evidence type="ECO:0000313" key="2">
    <source>
        <dbReference type="Proteomes" id="UP000198372"/>
    </source>
</evidence>
<gene>
    <name evidence="1" type="ORF">BQ2448_3442</name>
</gene>
<dbReference type="Proteomes" id="UP000198372">
    <property type="component" value="Unassembled WGS sequence"/>
</dbReference>
<sequence>MTWTRFPPSLSQEKQDFIKAFYRVSDIPGATDEYVGFLTEGVDFIMGLKAIQGVQAVRKMRETMWGDVTSRCHSPTQVYTFGSEGNDLMIHGKAFEDVGWAARIVFAPGGDLKMKSYQASLAHAVKQMHAN</sequence>
<keyword evidence="2" id="KW-1185">Reference proteome</keyword>
<proteinExistence type="predicted"/>
<protein>
    <submittedName>
        <fullName evidence="1">BQ2448_3442 protein</fullName>
    </submittedName>
</protein>
<reference evidence="2" key="1">
    <citation type="submission" date="2016-09" db="EMBL/GenBank/DDBJ databases">
        <authorList>
            <person name="Jeantristanb JTB J.-T."/>
            <person name="Ricardo R."/>
        </authorList>
    </citation>
    <scope>NUCLEOTIDE SEQUENCE [LARGE SCALE GENOMIC DNA]</scope>
</reference>